<evidence type="ECO:0000259" key="5">
    <source>
        <dbReference type="PROSITE" id="PS50975"/>
    </source>
</evidence>
<evidence type="ECO:0000256" key="4">
    <source>
        <dbReference type="PROSITE-ProRule" id="PRU00409"/>
    </source>
</evidence>
<gene>
    <name evidence="6" type="ORF">OE749_07055</name>
</gene>
<dbReference type="PANTHER" id="PTHR43585:SF2">
    <property type="entry name" value="ATP-GRASP ENZYME FSQD"/>
    <property type="match status" value="1"/>
</dbReference>
<protein>
    <submittedName>
        <fullName evidence="6">ATP-grasp domain-containing protein</fullName>
    </submittedName>
</protein>
<dbReference type="InterPro" id="IPR052032">
    <property type="entry name" value="ATP-dep_AA_Ligase"/>
</dbReference>
<evidence type="ECO:0000256" key="2">
    <source>
        <dbReference type="ARBA" id="ARBA00022741"/>
    </source>
</evidence>
<dbReference type="Gene3D" id="3.40.50.20">
    <property type="match status" value="1"/>
</dbReference>
<dbReference type="Pfam" id="PF13535">
    <property type="entry name" value="ATP-grasp_4"/>
    <property type="match status" value="1"/>
</dbReference>
<dbReference type="InterPro" id="IPR011761">
    <property type="entry name" value="ATP-grasp"/>
</dbReference>
<name>A0ABT3A6X6_9ALTE</name>
<dbReference type="InterPro" id="IPR040570">
    <property type="entry name" value="LAL_C2"/>
</dbReference>
<dbReference type="PROSITE" id="PS50975">
    <property type="entry name" value="ATP_GRASP"/>
    <property type="match status" value="1"/>
</dbReference>
<organism evidence="6 7">
    <name type="scientific">Fluctibacter corallii</name>
    <dbReference type="NCBI Taxonomy" id="2984329"/>
    <lineage>
        <taxon>Bacteria</taxon>
        <taxon>Pseudomonadati</taxon>
        <taxon>Pseudomonadota</taxon>
        <taxon>Gammaproteobacteria</taxon>
        <taxon>Alteromonadales</taxon>
        <taxon>Alteromonadaceae</taxon>
        <taxon>Fluctibacter</taxon>
    </lineage>
</organism>
<reference evidence="6 7" key="1">
    <citation type="submission" date="2022-10" db="EMBL/GenBank/DDBJ databases">
        <title>Aestuariibacter sp. AA17 isolated from Montipora capitata coral fragment.</title>
        <authorList>
            <person name="Emsley S.A."/>
            <person name="Pfannmuller K.M."/>
            <person name="Loughran R.M."/>
            <person name="Shlafstein M."/>
            <person name="Papke E."/>
            <person name="Saw J.H."/>
            <person name="Ushijima B."/>
            <person name="Videau P."/>
        </authorList>
    </citation>
    <scope>NUCLEOTIDE SEQUENCE [LARGE SCALE GENOMIC DNA]</scope>
    <source>
        <strain evidence="6 7">AA17</strain>
    </source>
</reference>
<accession>A0ABT3A6X6</accession>
<keyword evidence="1" id="KW-0436">Ligase</keyword>
<keyword evidence="7" id="KW-1185">Reference proteome</keyword>
<dbReference type="RefSeq" id="WP_263711713.1">
    <property type="nucleotide sequence ID" value="NZ_JAOWKX010000003.1"/>
</dbReference>
<evidence type="ECO:0000256" key="3">
    <source>
        <dbReference type="ARBA" id="ARBA00022840"/>
    </source>
</evidence>
<comment type="caution">
    <text evidence="6">The sequence shown here is derived from an EMBL/GenBank/DDBJ whole genome shotgun (WGS) entry which is preliminary data.</text>
</comment>
<dbReference type="Gene3D" id="3.30.470.20">
    <property type="entry name" value="ATP-grasp fold, B domain"/>
    <property type="match status" value="1"/>
</dbReference>
<dbReference type="Pfam" id="PF18603">
    <property type="entry name" value="LAL_C2"/>
    <property type="match status" value="1"/>
</dbReference>
<dbReference type="EMBL" id="JAOWKX010000003">
    <property type="protein sequence ID" value="MCV2884448.1"/>
    <property type="molecule type" value="Genomic_DNA"/>
</dbReference>
<proteinExistence type="predicted"/>
<dbReference type="Proteomes" id="UP001652504">
    <property type="component" value="Unassembled WGS sequence"/>
</dbReference>
<keyword evidence="3 4" id="KW-0067">ATP-binding</keyword>
<evidence type="ECO:0000256" key="1">
    <source>
        <dbReference type="ARBA" id="ARBA00022598"/>
    </source>
</evidence>
<dbReference type="PANTHER" id="PTHR43585">
    <property type="entry name" value="FUMIPYRROLE BIOSYNTHESIS PROTEIN C"/>
    <property type="match status" value="1"/>
</dbReference>
<dbReference type="SUPFAM" id="SSF56059">
    <property type="entry name" value="Glutathione synthetase ATP-binding domain-like"/>
    <property type="match status" value="1"/>
</dbReference>
<keyword evidence="2 4" id="KW-0547">Nucleotide-binding</keyword>
<evidence type="ECO:0000313" key="7">
    <source>
        <dbReference type="Proteomes" id="UP001652504"/>
    </source>
</evidence>
<sequence>MFLSDFRVLVIGAQDFHIQCLEELGIDYTLFQVREEVTEYQQKIANELLITDYKNVDSVISLAKSFHNLRQYNAVIGYKELALKPCAIIAKSLGIPSNCDEHAVEFSRDKLKMRGLLKGTELDNVAFERVNSVEQIKNFLAQHKNAILKPYDGAGSIGVTKISTDNVDEALGYSQAAEDCDLLIEEFIEGNEFSVESISLSGQHQILAITEKLTTGAPHFVEIGHHQPAQLDEKIQQKIESKVCLLLDLLGHKTGPCHTEVKVNNSQVHIIETHTRNGGDNIWELTHITTGINVFERTVTHLLGIEQPSRNSLHHAAAVRYVMPKVSRVSNILHLEDAINLPNVIRVNLSVKVGDKIAEMNSSLARCGYVITSGNTVAEAVESAEQARNTVIFE</sequence>
<feature type="domain" description="ATP-grasp" evidence="5">
    <location>
        <begin position="114"/>
        <end position="303"/>
    </location>
</feature>
<evidence type="ECO:0000313" key="6">
    <source>
        <dbReference type="EMBL" id="MCV2884448.1"/>
    </source>
</evidence>